<feature type="transmembrane region" description="Helical" evidence="2">
    <location>
        <begin position="529"/>
        <end position="549"/>
    </location>
</feature>
<evidence type="ECO:0000313" key="4">
    <source>
        <dbReference type="Proteomes" id="UP001049176"/>
    </source>
</evidence>
<dbReference type="RefSeq" id="XP_043015652.1">
    <property type="nucleotide sequence ID" value="XM_043146947.1"/>
</dbReference>
<keyword evidence="2" id="KW-0472">Membrane</keyword>
<evidence type="ECO:0000256" key="2">
    <source>
        <dbReference type="SAM" id="Phobius"/>
    </source>
</evidence>
<feature type="transmembrane region" description="Helical" evidence="2">
    <location>
        <begin position="294"/>
        <end position="312"/>
    </location>
</feature>
<feature type="transmembrane region" description="Helical" evidence="2">
    <location>
        <begin position="217"/>
        <end position="238"/>
    </location>
</feature>
<comment type="caution">
    <text evidence="3">The sequence shown here is derived from an EMBL/GenBank/DDBJ whole genome shotgun (WGS) entry which is preliminary data.</text>
</comment>
<gene>
    <name evidence="3" type="ORF">E1B28_001051</name>
</gene>
<evidence type="ECO:0000313" key="3">
    <source>
        <dbReference type="EMBL" id="KAG7099182.1"/>
    </source>
</evidence>
<protein>
    <submittedName>
        <fullName evidence="3">Uncharacterized protein</fullName>
    </submittedName>
</protein>
<reference evidence="3" key="1">
    <citation type="journal article" date="2021" name="Genome Biol. Evol.">
        <title>The assembled and annotated genome of the fairy-ring fungus Marasmius oreades.</title>
        <authorList>
            <person name="Hiltunen M."/>
            <person name="Ament-Velasquez S.L."/>
            <person name="Johannesson H."/>
        </authorList>
    </citation>
    <scope>NUCLEOTIDE SEQUENCE</scope>
    <source>
        <strain evidence="3">03SP1</strain>
    </source>
</reference>
<keyword evidence="2" id="KW-1133">Transmembrane helix</keyword>
<dbReference type="KEGG" id="more:E1B28_001051"/>
<dbReference type="OrthoDB" id="10261361at2759"/>
<dbReference type="EMBL" id="CM032181">
    <property type="protein sequence ID" value="KAG7099182.1"/>
    <property type="molecule type" value="Genomic_DNA"/>
</dbReference>
<keyword evidence="4" id="KW-1185">Reference proteome</keyword>
<feature type="compositionally biased region" description="Basic and acidic residues" evidence="1">
    <location>
        <begin position="1"/>
        <end position="12"/>
    </location>
</feature>
<sequence>MAVKDLVDRFESSDSQQPPSTPARFITVQSRNLRNRKPSLPQETMDDESGSATAFTTRIPSVNNNYTTLDITDAAQPFIGIQYLEVEEDEVPYRSRPISYEDDETWRLIEPDHTYPPSSASQHSFSITPTLVHSRHTLGQHNPISPTELFSRKAPPLYLPKLDSYLESLPQPPFNNVKTNREAEMFPPMDRLVESGYSVEELEANSRVAPFWRNKKTLLGSAVNVVLGITGSSMLASFYSLQGVVNTVQVFALILSTIVPFKGERLGDHWRKLLLGTIPNVLALNFASGTMQSLIFLTVFMVTASGLLYRFWKSTRKCDRYTEIEGLQQNDKNGKEWKLVTISFLLTLIYLPMSTMAVHVLVWSQDLWPIPNPYTNATSFPPVVPPLGPSHEYRDPLDFCWTTTMKKNEFNFAPIVIILSIVTILFLTIYYPIALRRVIRTSVPKVDRFTELGRPRNPVDMDTEYHRLLARDTNPFAFLYAGFRRDWGTYEPIYLFVKLSTLVIVAVIDPDNCFFRSAPRAVIPIVRQVLLLTSTVGFFLAQCFLGPFLDPVNNASEWVSRLNYVLTSLLALLVTLDVPGKDLLNYYVLYGIYILTYGFSLYFTVINLSISRKTVKKLTRRIDFSIDVFSPRLALSYPSPHLKRRIWQESISILLLTSPECKIPPQQKMVFAQARDSEFPPYLLNFLGSPAERHVENLKILREVGSLEYRKAVALMYGPDFERTRQLEEEIQRYFTGPDSYWKPPEENAILNCTHFFGNAWMIPFPPTLVFRYDIGPYTVLRDVSDLELYVRQNSSREIQQRREIRMSLRSLDGQMVSWRYNHVQAIGSQSLCCGLRKRYSAQASRRYETAILKIEQRGNLVWQGVQLGSGFTVKLKYPRGIILDGEAIGLTDDFDLTTLLARFLTSNHPLIHTRLRHLESVLSDYRHHHRKECQYKAQVLSYKFLSHVYDLPRDPTVMVGSSIDYERDPRVRQLIAGSEAIFDTAYMRFLSVSRSEAATWWYVFWDDLWRRNWDTIAGLQLHATDFNPHYPTSIAYMPLPRPALESFLAQRNLFSKKPRWGDFFHPGFLNKLYLRLNEAVFRGSSKQILFHMGNGISELDMDHVDVEMRAQASNIGTGGGTDHDDASILQRPTYRWEGLLEDPPYPFQRQQRKFMSKVTAWLGLAPTWRAGIPVQGVSIDVRLQDGRYVLLEKPSTSKDND</sequence>
<organism evidence="3 4">
    <name type="scientific">Marasmius oreades</name>
    <name type="common">fairy-ring Marasmius</name>
    <dbReference type="NCBI Taxonomy" id="181124"/>
    <lineage>
        <taxon>Eukaryota</taxon>
        <taxon>Fungi</taxon>
        <taxon>Dikarya</taxon>
        <taxon>Basidiomycota</taxon>
        <taxon>Agaricomycotina</taxon>
        <taxon>Agaricomycetes</taxon>
        <taxon>Agaricomycetidae</taxon>
        <taxon>Agaricales</taxon>
        <taxon>Marasmiineae</taxon>
        <taxon>Marasmiaceae</taxon>
        <taxon>Marasmius</taxon>
    </lineage>
</organism>
<feature type="transmembrane region" description="Helical" evidence="2">
    <location>
        <begin position="561"/>
        <end position="580"/>
    </location>
</feature>
<feature type="transmembrane region" description="Helical" evidence="2">
    <location>
        <begin position="339"/>
        <end position="363"/>
    </location>
</feature>
<feature type="transmembrane region" description="Helical" evidence="2">
    <location>
        <begin position="587"/>
        <end position="610"/>
    </location>
</feature>
<feature type="transmembrane region" description="Helical" evidence="2">
    <location>
        <begin position="412"/>
        <end position="433"/>
    </location>
</feature>
<dbReference type="Proteomes" id="UP001049176">
    <property type="component" value="Chromosome 1"/>
</dbReference>
<name>A0A9P7V2R8_9AGAR</name>
<keyword evidence="2" id="KW-0812">Transmembrane</keyword>
<dbReference type="AlphaFoldDB" id="A0A9P7V2R8"/>
<evidence type="ECO:0000256" key="1">
    <source>
        <dbReference type="SAM" id="MobiDB-lite"/>
    </source>
</evidence>
<dbReference type="GeneID" id="66070127"/>
<proteinExistence type="predicted"/>
<accession>A0A9P7V2R8</accession>
<feature type="region of interest" description="Disordered" evidence="1">
    <location>
        <begin position="1"/>
        <end position="52"/>
    </location>
</feature>